<evidence type="ECO:0000256" key="1">
    <source>
        <dbReference type="SAM" id="MobiDB-lite"/>
    </source>
</evidence>
<accession>A0A1G6K5K5</accession>
<evidence type="ECO:0000313" key="2">
    <source>
        <dbReference type="EMBL" id="SDC26121.1"/>
    </source>
</evidence>
<protein>
    <submittedName>
        <fullName evidence="2">Uncharacterized protein</fullName>
    </submittedName>
</protein>
<organism evidence="2 3">
    <name type="scientific">Belnapia rosea</name>
    <dbReference type="NCBI Taxonomy" id="938405"/>
    <lineage>
        <taxon>Bacteria</taxon>
        <taxon>Pseudomonadati</taxon>
        <taxon>Pseudomonadota</taxon>
        <taxon>Alphaproteobacteria</taxon>
        <taxon>Acetobacterales</taxon>
        <taxon>Roseomonadaceae</taxon>
        <taxon>Belnapia</taxon>
    </lineage>
</organism>
<feature type="region of interest" description="Disordered" evidence="1">
    <location>
        <begin position="48"/>
        <end position="82"/>
    </location>
</feature>
<sequence>MNRRRLRLAGSAAGALALALLLSGRWAGFAAPLAVACIGLLVMSAREGSAQDGGVGDGREDHVGVGGGGDGAGDGGGDGGGQ</sequence>
<dbReference type="PROSITE" id="PS51318">
    <property type="entry name" value="TAT"/>
    <property type="match status" value="1"/>
</dbReference>
<dbReference type="STRING" id="938405.SAMN02927895_00583"/>
<dbReference type="Proteomes" id="UP000198925">
    <property type="component" value="Unassembled WGS sequence"/>
</dbReference>
<feature type="compositionally biased region" description="Gly residues" evidence="1">
    <location>
        <begin position="64"/>
        <end position="82"/>
    </location>
</feature>
<dbReference type="AlphaFoldDB" id="A0A1G6K5K5"/>
<dbReference type="RefSeq" id="WP_143018018.1">
    <property type="nucleotide sequence ID" value="NZ_FMXZ01000001.1"/>
</dbReference>
<evidence type="ECO:0000313" key="3">
    <source>
        <dbReference type="Proteomes" id="UP000198925"/>
    </source>
</evidence>
<dbReference type="InterPro" id="IPR006311">
    <property type="entry name" value="TAT_signal"/>
</dbReference>
<proteinExistence type="predicted"/>
<gene>
    <name evidence="2" type="ORF">SAMN04487779_1001391</name>
</gene>
<reference evidence="2 3" key="1">
    <citation type="submission" date="2016-10" db="EMBL/GenBank/DDBJ databases">
        <authorList>
            <person name="de Groot N.N."/>
        </authorList>
    </citation>
    <scope>NUCLEOTIDE SEQUENCE [LARGE SCALE GENOMIC DNA]</scope>
    <source>
        <strain evidence="2 3">CPCC 100156</strain>
    </source>
</reference>
<name>A0A1G6K5K5_9PROT</name>
<dbReference type="EMBL" id="FMZX01000001">
    <property type="protein sequence ID" value="SDC26121.1"/>
    <property type="molecule type" value="Genomic_DNA"/>
</dbReference>
<keyword evidence="3" id="KW-1185">Reference proteome</keyword>